<dbReference type="InterPro" id="IPR001190">
    <property type="entry name" value="SRCR"/>
</dbReference>
<feature type="transmembrane region" description="Helical" evidence="8">
    <location>
        <begin position="21"/>
        <end position="44"/>
    </location>
</feature>
<dbReference type="Gene3D" id="2.40.10.10">
    <property type="entry name" value="Trypsin-like serine proteases"/>
    <property type="match status" value="2"/>
</dbReference>
<dbReference type="InterPro" id="IPR018114">
    <property type="entry name" value="TRYPSIN_HIS"/>
</dbReference>
<dbReference type="PROSITE" id="PS00135">
    <property type="entry name" value="TRYPSIN_SER"/>
    <property type="match status" value="1"/>
</dbReference>
<dbReference type="PROSITE" id="PS50240">
    <property type="entry name" value="TRYPSIN_DOM"/>
    <property type="match status" value="1"/>
</dbReference>
<dbReference type="CDD" id="cd00190">
    <property type="entry name" value="Tryp_SPc"/>
    <property type="match status" value="1"/>
</dbReference>
<evidence type="ECO:0000313" key="12">
    <source>
        <dbReference type="Proteomes" id="UP000319801"/>
    </source>
</evidence>
<evidence type="ECO:0000259" key="10">
    <source>
        <dbReference type="PROSITE" id="PS50287"/>
    </source>
</evidence>
<feature type="domain" description="Peptidase S1" evidence="9">
    <location>
        <begin position="202"/>
        <end position="431"/>
    </location>
</feature>
<dbReference type="Proteomes" id="UP000319801">
    <property type="component" value="Unassembled WGS sequence"/>
</dbReference>
<dbReference type="Pfam" id="PF15494">
    <property type="entry name" value="SRCR_2"/>
    <property type="match status" value="1"/>
</dbReference>
<dbReference type="GO" id="GO:0004252">
    <property type="term" value="F:serine-type endopeptidase activity"/>
    <property type="evidence" value="ECO:0007669"/>
    <property type="project" value="InterPro"/>
</dbReference>
<accession>A0A556UFD5</accession>
<evidence type="ECO:0000256" key="8">
    <source>
        <dbReference type="SAM" id="Phobius"/>
    </source>
</evidence>
<dbReference type="PROSITE" id="PS50287">
    <property type="entry name" value="SRCR_2"/>
    <property type="match status" value="1"/>
</dbReference>
<dbReference type="InterPro" id="IPR001314">
    <property type="entry name" value="Peptidase_S1A"/>
</dbReference>
<dbReference type="SMART" id="SM00020">
    <property type="entry name" value="Tryp_SPc"/>
    <property type="match status" value="1"/>
</dbReference>
<organism evidence="11 12">
    <name type="scientific">Bagarius yarrelli</name>
    <name type="common">Goonch</name>
    <name type="synonym">Bagrus yarrelli</name>
    <dbReference type="NCBI Taxonomy" id="175774"/>
    <lineage>
        <taxon>Eukaryota</taxon>
        <taxon>Metazoa</taxon>
        <taxon>Chordata</taxon>
        <taxon>Craniata</taxon>
        <taxon>Vertebrata</taxon>
        <taxon>Euteleostomi</taxon>
        <taxon>Actinopterygii</taxon>
        <taxon>Neopterygii</taxon>
        <taxon>Teleostei</taxon>
        <taxon>Ostariophysi</taxon>
        <taxon>Siluriformes</taxon>
        <taxon>Sisoridae</taxon>
        <taxon>Sisorinae</taxon>
        <taxon>Bagarius</taxon>
    </lineage>
</organism>
<dbReference type="InterPro" id="IPR043504">
    <property type="entry name" value="Peptidase_S1_PA_chymotrypsin"/>
</dbReference>
<dbReference type="AlphaFoldDB" id="A0A556UFD5"/>
<proteinExistence type="predicted"/>
<evidence type="ECO:0000313" key="11">
    <source>
        <dbReference type="EMBL" id="TSO37107.1"/>
    </source>
</evidence>
<keyword evidence="2 7" id="KW-0378">Hydrolase</keyword>
<dbReference type="GO" id="GO:0016020">
    <property type="term" value="C:membrane"/>
    <property type="evidence" value="ECO:0007669"/>
    <property type="project" value="InterPro"/>
</dbReference>
<dbReference type="InterPro" id="IPR002172">
    <property type="entry name" value="LDrepeatLR_classA_rpt"/>
</dbReference>
<keyword evidence="12" id="KW-1185">Reference proteome</keyword>
<dbReference type="PANTHER" id="PTHR24252:SF7">
    <property type="entry name" value="HYALIN"/>
    <property type="match status" value="1"/>
</dbReference>
<dbReference type="SMART" id="SM00202">
    <property type="entry name" value="SR"/>
    <property type="match status" value="1"/>
</dbReference>
<dbReference type="SUPFAM" id="SSF57424">
    <property type="entry name" value="LDL receptor-like module"/>
    <property type="match status" value="1"/>
</dbReference>
<comment type="caution">
    <text evidence="6">Lacks conserved residue(s) required for the propagation of feature annotation.</text>
</comment>
<evidence type="ECO:0000256" key="4">
    <source>
        <dbReference type="ARBA" id="ARBA00023157"/>
    </source>
</evidence>
<evidence type="ECO:0000256" key="2">
    <source>
        <dbReference type="ARBA" id="ARBA00022801"/>
    </source>
</evidence>
<comment type="caution">
    <text evidence="11">The sequence shown here is derived from an EMBL/GenBank/DDBJ whole genome shotgun (WGS) entry which is preliminary data.</text>
</comment>
<protein>
    <submittedName>
        <fullName evidence="11">Transmembrane protease serine 4</fullName>
    </submittedName>
</protein>
<dbReference type="OrthoDB" id="6380398at2759"/>
<dbReference type="InterPro" id="IPR033116">
    <property type="entry name" value="TRYPSIN_SER"/>
</dbReference>
<dbReference type="CDD" id="cd00112">
    <property type="entry name" value="LDLa"/>
    <property type="match status" value="1"/>
</dbReference>
<keyword evidence="8" id="KW-0472">Membrane</keyword>
<dbReference type="InterPro" id="IPR036772">
    <property type="entry name" value="SRCR-like_dom_sf"/>
</dbReference>
<name>A0A556UFD5_BAGYA</name>
<keyword evidence="8 11" id="KW-0812">Transmembrane</keyword>
<sequence>MPLRPRRLSKLQTKKKKRLRFALIIICCVLLTSLILALGLYYIVKYVNSQFYYCTQSLAFIPIEKTCDGKLDCGAGEDELNCVSSLRTNTTYPVRLMGESLILQVLVNEETWSTVCADNWRTQHTRLVCQQLGYTQSPRSIQVPLRSLHSDLQSAFSVVNNEGQDTSAGIQSFLGMSDECKSGLVIALSCSDCGEVVGEDRIVGGTNTTIESWPWQVSLQWNKQHVCGGSLISMQWLISAAHCFTRRTKELSRWSVVLGQTYLGSSGAVSVENILLHQAYNSVSHDYDIAMIRLASEVLPGDYIHPVCLPPYQLSVMEGDELAVTGWGVLQENGQLAEVLQKATVPLIGRSVCSKASIYGSAITSRMLCAGFLKGGVDSCQGDSGGPLVFLSSRWHLVGVVSWGGGCARKGLPGVYTDVREHLNWIYSILEVCAHMND</sequence>
<dbReference type="GO" id="GO:0006508">
    <property type="term" value="P:proteolysis"/>
    <property type="evidence" value="ECO:0007669"/>
    <property type="project" value="UniProtKB-KW"/>
</dbReference>
<evidence type="ECO:0000256" key="7">
    <source>
        <dbReference type="RuleBase" id="RU363034"/>
    </source>
</evidence>
<dbReference type="Gene3D" id="4.10.400.10">
    <property type="entry name" value="Low-density Lipoprotein Receptor"/>
    <property type="match status" value="1"/>
</dbReference>
<evidence type="ECO:0000256" key="6">
    <source>
        <dbReference type="PROSITE-ProRule" id="PRU00196"/>
    </source>
</evidence>
<dbReference type="SUPFAM" id="SSF56487">
    <property type="entry name" value="SRCR-like"/>
    <property type="match status" value="1"/>
</dbReference>
<evidence type="ECO:0000256" key="5">
    <source>
        <dbReference type="ARBA" id="ARBA00023180"/>
    </source>
</evidence>
<dbReference type="Gene3D" id="3.10.250.10">
    <property type="entry name" value="SRCR-like domain"/>
    <property type="match status" value="1"/>
</dbReference>
<keyword evidence="3 7" id="KW-0720">Serine protease</keyword>
<dbReference type="InterPro" id="IPR036055">
    <property type="entry name" value="LDL_receptor-like_sf"/>
</dbReference>
<reference evidence="11 12" key="1">
    <citation type="journal article" date="2019" name="Genome Biol. Evol.">
        <title>Whole-Genome Sequencing of the Giant Devil Catfish, Bagarius yarrelli.</title>
        <authorList>
            <person name="Jiang W."/>
            <person name="Lv Y."/>
            <person name="Cheng L."/>
            <person name="Yang K."/>
            <person name="Chao B."/>
            <person name="Wang X."/>
            <person name="Li Y."/>
            <person name="Pan X."/>
            <person name="You X."/>
            <person name="Zhang Y."/>
            <person name="Yang J."/>
            <person name="Li J."/>
            <person name="Zhang X."/>
            <person name="Liu S."/>
            <person name="Sun C."/>
            <person name="Yang J."/>
            <person name="Shi Q."/>
        </authorList>
    </citation>
    <scope>NUCLEOTIDE SEQUENCE [LARGE SCALE GENOMIC DNA]</scope>
    <source>
        <strain evidence="11">JWS20170419001</strain>
        <tissue evidence="11">Muscle</tissue>
    </source>
</reference>
<gene>
    <name evidence="11" type="ORF">Baya_10074</name>
</gene>
<keyword evidence="5" id="KW-0325">Glycoprotein</keyword>
<dbReference type="SUPFAM" id="SSF50494">
    <property type="entry name" value="Trypsin-like serine proteases"/>
    <property type="match status" value="1"/>
</dbReference>
<keyword evidence="4" id="KW-1015">Disulfide bond</keyword>
<evidence type="ECO:0000259" key="9">
    <source>
        <dbReference type="PROSITE" id="PS50240"/>
    </source>
</evidence>
<dbReference type="EMBL" id="VCAZ01000066">
    <property type="protein sequence ID" value="TSO37107.1"/>
    <property type="molecule type" value="Genomic_DNA"/>
</dbReference>
<evidence type="ECO:0000256" key="1">
    <source>
        <dbReference type="ARBA" id="ARBA00022670"/>
    </source>
</evidence>
<keyword evidence="1 7" id="KW-0645">Protease</keyword>
<dbReference type="FunFam" id="2.40.10.10:FF:000003">
    <property type="entry name" value="Transmembrane serine protease 3"/>
    <property type="match status" value="1"/>
</dbReference>
<dbReference type="PRINTS" id="PR00722">
    <property type="entry name" value="CHYMOTRYPSIN"/>
</dbReference>
<dbReference type="PROSITE" id="PS00134">
    <property type="entry name" value="TRYPSIN_HIS"/>
    <property type="match status" value="1"/>
</dbReference>
<dbReference type="PANTHER" id="PTHR24252">
    <property type="entry name" value="ACROSIN-RELATED"/>
    <property type="match status" value="1"/>
</dbReference>
<dbReference type="Pfam" id="PF00089">
    <property type="entry name" value="Trypsin"/>
    <property type="match status" value="1"/>
</dbReference>
<keyword evidence="8" id="KW-1133">Transmembrane helix</keyword>
<evidence type="ECO:0000256" key="3">
    <source>
        <dbReference type="ARBA" id="ARBA00022825"/>
    </source>
</evidence>
<dbReference type="InterPro" id="IPR009003">
    <property type="entry name" value="Peptidase_S1_PA"/>
</dbReference>
<feature type="domain" description="SRCR" evidence="10">
    <location>
        <begin position="103"/>
        <end position="133"/>
    </location>
</feature>
<dbReference type="InterPro" id="IPR001254">
    <property type="entry name" value="Trypsin_dom"/>
</dbReference>